<organism evidence="9 10">
    <name type="scientific">Cimex lectularius</name>
    <name type="common">Bed bug</name>
    <name type="synonym">Acanthia lectularia</name>
    <dbReference type="NCBI Taxonomy" id="79782"/>
    <lineage>
        <taxon>Eukaryota</taxon>
        <taxon>Metazoa</taxon>
        <taxon>Ecdysozoa</taxon>
        <taxon>Arthropoda</taxon>
        <taxon>Hexapoda</taxon>
        <taxon>Insecta</taxon>
        <taxon>Pterygota</taxon>
        <taxon>Neoptera</taxon>
        <taxon>Paraneoptera</taxon>
        <taxon>Hemiptera</taxon>
        <taxon>Heteroptera</taxon>
        <taxon>Panheteroptera</taxon>
        <taxon>Cimicomorpha</taxon>
        <taxon>Cimicidae</taxon>
        <taxon>Cimex</taxon>
    </lineage>
</organism>
<keyword evidence="10" id="KW-1185">Reference proteome</keyword>
<evidence type="ECO:0000313" key="10">
    <source>
        <dbReference type="Proteomes" id="UP000494040"/>
    </source>
</evidence>
<feature type="transmembrane region" description="Helical" evidence="8">
    <location>
        <begin position="44"/>
        <end position="63"/>
    </location>
</feature>
<evidence type="ECO:0000256" key="1">
    <source>
        <dbReference type="ARBA" id="ARBA00004477"/>
    </source>
</evidence>
<dbReference type="GO" id="GO:0006506">
    <property type="term" value="P:GPI anchor biosynthetic process"/>
    <property type="evidence" value="ECO:0007669"/>
    <property type="project" value="UniProtKB-UniPathway"/>
</dbReference>
<evidence type="ECO:0000256" key="2">
    <source>
        <dbReference type="ARBA" id="ARBA00004687"/>
    </source>
</evidence>
<evidence type="ECO:0000256" key="7">
    <source>
        <dbReference type="ARBA" id="ARBA00023136"/>
    </source>
</evidence>
<keyword evidence="4 8" id="KW-0812">Transmembrane</keyword>
<comment type="subcellular location">
    <subcellularLocation>
        <location evidence="1">Endoplasmic reticulum membrane</location>
        <topology evidence="1">Multi-pass membrane protein</topology>
    </subcellularLocation>
</comment>
<evidence type="ECO:0008006" key="11">
    <source>
        <dbReference type="Google" id="ProtNLM"/>
    </source>
</evidence>
<sequence length="262" mass="30644">MINANKSFFRGFKVKNNFFQLAYEAVRKMLLTTSDGQAIKEVTLFYSVFSCILLPIFCAILYFSELYMNFGKRTFLPVMMIIVVIEVLKRWFHHFVYEKDFTVVNRRNTSKDGFLKRFDVPEYTKIALNVFVGTVVFFVIAILYGASLVQYHEQTLMFAALMSILTFFPICLHIGRPFVKAFLLRNPPQNMFQTMLYQNVVFTLTGAWLGAFLIPLDWDRPWQVWPVPCSFGALLGYTCSHYLTLVKYFVFGSYSVFFKKKK</sequence>
<dbReference type="CTD" id="40139"/>
<feature type="transmembrane region" description="Helical" evidence="8">
    <location>
        <begin position="234"/>
        <end position="257"/>
    </location>
</feature>
<dbReference type="InterPro" id="IPR009580">
    <property type="entry name" value="GPI_biosynthesis_protein_Pig-F"/>
</dbReference>
<dbReference type="GO" id="GO:0005789">
    <property type="term" value="C:endoplasmic reticulum membrane"/>
    <property type="evidence" value="ECO:0007669"/>
    <property type="project" value="UniProtKB-SubCell"/>
</dbReference>
<evidence type="ECO:0000256" key="3">
    <source>
        <dbReference type="ARBA" id="ARBA00022502"/>
    </source>
</evidence>
<dbReference type="RefSeq" id="XP_014247528.1">
    <property type="nucleotide sequence ID" value="XM_014392042.2"/>
</dbReference>
<evidence type="ECO:0000256" key="6">
    <source>
        <dbReference type="ARBA" id="ARBA00022989"/>
    </source>
</evidence>
<name>A0A8I6RPK1_CIMLE</name>
<evidence type="ECO:0000256" key="5">
    <source>
        <dbReference type="ARBA" id="ARBA00022824"/>
    </source>
</evidence>
<dbReference type="OrthoDB" id="17366at2759"/>
<dbReference type="GeneID" id="106665552"/>
<feature type="transmembrane region" description="Helical" evidence="8">
    <location>
        <begin position="155"/>
        <end position="175"/>
    </location>
</feature>
<feature type="transmembrane region" description="Helical" evidence="8">
    <location>
        <begin position="75"/>
        <end position="92"/>
    </location>
</feature>
<accession>A0A8I6RPK1</accession>
<feature type="transmembrane region" description="Helical" evidence="8">
    <location>
        <begin position="126"/>
        <end position="149"/>
    </location>
</feature>
<dbReference type="AlphaFoldDB" id="A0A8I6RPK1"/>
<reference evidence="9" key="1">
    <citation type="submission" date="2022-01" db="UniProtKB">
        <authorList>
            <consortium name="EnsemblMetazoa"/>
        </authorList>
    </citation>
    <scope>IDENTIFICATION</scope>
</reference>
<keyword evidence="5" id="KW-0256">Endoplasmic reticulum</keyword>
<protein>
    <recommendedName>
        <fullName evidence="11">Phosphatidylinositol-glycan biosynthesis class F protein</fullName>
    </recommendedName>
</protein>
<evidence type="ECO:0000256" key="4">
    <source>
        <dbReference type="ARBA" id="ARBA00022692"/>
    </source>
</evidence>
<dbReference type="UniPathway" id="UPA00196"/>
<dbReference type="KEGG" id="clec:106665552"/>
<keyword evidence="6 8" id="KW-1133">Transmembrane helix</keyword>
<feature type="transmembrane region" description="Helical" evidence="8">
    <location>
        <begin position="196"/>
        <end position="214"/>
    </location>
</feature>
<comment type="pathway">
    <text evidence="2">Glycolipid biosynthesis; glycosylphosphatidylinositol-anchor biosynthesis.</text>
</comment>
<dbReference type="EnsemblMetazoa" id="XM_014392042.2">
    <property type="protein sequence ID" value="XP_014247528.1"/>
    <property type="gene ID" value="LOC106665552"/>
</dbReference>
<dbReference type="Pfam" id="PF06699">
    <property type="entry name" value="PIG-F"/>
    <property type="match status" value="1"/>
</dbReference>
<evidence type="ECO:0000256" key="8">
    <source>
        <dbReference type="SAM" id="Phobius"/>
    </source>
</evidence>
<dbReference type="OMA" id="VYMSKKR"/>
<keyword evidence="7 8" id="KW-0472">Membrane</keyword>
<proteinExistence type="predicted"/>
<keyword evidence="3" id="KW-0337">GPI-anchor biosynthesis</keyword>
<evidence type="ECO:0000313" key="9">
    <source>
        <dbReference type="EnsemblMetazoa" id="XP_014247528.1"/>
    </source>
</evidence>
<dbReference type="Proteomes" id="UP000494040">
    <property type="component" value="Unassembled WGS sequence"/>
</dbReference>